<keyword evidence="10 12" id="KW-0472">Membrane</keyword>
<reference evidence="15" key="1">
    <citation type="journal article" date="2022" name="Int. J. Syst. Evol. Microbiol.">
        <title>Genome-based, phenotypic and chemotaxonomic classification of Faecalibacterium strains: proposal of three novel species Faecalibacterium duncaniae sp. nov., Faecalibacterium hattorii sp. nov. and Faecalibacterium gallinarum sp. nov. .</title>
        <authorList>
            <person name="Sakamoto M."/>
            <person name="Sakurai N."/>
            <person name="Tanno H."/>
            <person name="Iino T."/>
            <person name="Ohkuma M."/>
            <person name="Endo A."/>
        </authorList>
    </citation>
    <scope>NUCLEOTIDE SEQUENCE</scope>
    <source>
        <strain evidence="15">JCM 17207</strain>
    </source>
</reference>
<gene>
    <name evidence="15" type="ORF">JCM17207_11410</name>
</gene>
<dbReference type="GO" id="GO:0016301">
    <property type="term" value="F:kinase activity"/>
    <property type="evidence" value="ECO:0007669"/>
    <property type="project" value="UniProtKB-KW"/>
</dbReference>
<dbReference type="SUPFAM" id="SSF55604">
    <property type="entry name" value="Glucose permease domain IIB"/>
    <property type="match status" value="1"/>
</dbReference>
<dbReference type="PROSITE" id="PS51098">
    <property type="entry name" value="PTS_EIIB_TYPE_1"/>
    <property type="match status" value="1"/>
</dbReference>
<feature type="transmembrane region" description="Helical" evidence="12">
    <location>
        <begin position="329"/>
        <end position="348"/>
    </location>
</feature>
<dbReference type="InterPro" id="IPR018113">
    <property type="entry name" value="PTrfase_EIIB_Cys"/>
</dbReference>
<evidence type="ECO:0000313" key="16">
    <source>
        <dbReference type="Proteomes" id="UP001055185"/>
    </source>
</evidence>
<dbReference type="CDD" id="cd00212">
    <property type="entry name" value="PTS_IIB_glc"/>
    <property type="match status" value="1"/>
</dbReference>
<evidence type="ECO:0000256" key="11">
    <source>
        <dbReference type="PROSITE-ProRule" id="PRU00421"/>
    </source>
</evidence>
<accession>A0AA37MY34</accession>
<feature type="domain" description="PTS EIIC type-1" evidence="14">
    <location>
        <begin position="110"/>
        <end position="459"/>
    </location>
</feature>
<dbReference type="GO" id="GO:0009401">
    <property type="term" value="P:phosphoenolpyruvate-dependent sugar phosphotransferase system"/>
    <property type="evidence" value="ECO:0007669"/>
    <property type="project" value="UniProtKB-KW"/>
</dbReference>
<feature type="transmembrane region" description="Helical" evidence="12">
    <location>
        <begin position="107"/>
        <end position="129"/>
    </location>
</feature>
<evidence type="ECO:0000256" key="8">
    <source>
        <dbReference type="ARBA" id="ARBA00022777"/>
    </source>
</evidence>
<feature type="transmembrane region" description="Helical" evidence="12">
    <location>
        <begin position="149"/>
        <end position="168"/>
    </location>
</feature>
<dbReference type="InterPro" id="IPR001996">
    <property type="entry name" value="PTS_IIB_1"/>
</dbReference>
<protein>
    <submittedName>
        <fullName evidence="15">Uncharacterized protein</fullName>
    </submittedName>
</protein>
<feature type="transmembrane region" description="Helical" evidence="12">
    <location>
        <begin position="426"/>
        <end position="452"/>
    </location>
</feature>
<evidence type="ECO:0000256" key="7">
    <source>
        <dbReference type="ARBA" id="ARBA00022692"/>
    </source>
</evidence>
<evidence type="ECO:0000256" key="9">
    <source>
        <dbReference type="ARBA" id="ARBA00022989"/>
    </source>
</evidence>
<sequence>MAKKNYDELARNILEQIGGAENVISVTHCITRLRFKLKDESKANTDAIKKIKGVVSVVQAGGQYQVVIGSDVDDAYQALGRLPGVTLEGAVAIREEEDLKKKRPLDVVVDMVSGAFLPTLPAMTAAGLLKALCAMLPMLNLLSTESTTYRILYAMGDAFFYFLPIILGASTAKKFGVNQFLGMVIGGVLVYPDLTAMYSAGEAVTFAGVPVSLISYPQTVLPVLFGCMLLALVDKFWKRIVPKVVANIFVPLLDLLVTIPVTLIVIGPVTDVVGGAIADGITFLMTIAPPVTGFVVGALWSLMIMMGLHFPLVMIELNNLMTTGHMRMLPATFPCTFAHAGAALGVALRTRNKDLKDVGIAAFISGIFGTISEPAIYGVNLKYKRPFLCASIFTGVGGAIIAIAGADCTIQLGGISIYTMPMFVSLLPGGVGILVGVLVGFFGSAIASYLTFSDSLLDK</sequence>
<dbReference type="PROSITE" id="PS01035">
    <property type="entry name" value="PTS_EIIB_TYPE_1_CYS"/>
    <property type="match status" value="1"/>
</dbReference>
<feature type="transmembrane region" description="Helical" evidence="12">
    <location>
        <begin position="287"/>
        <end position="308"/>
    </location>
</feature>
<evidence type="ECO:0000256" key="3">
    <source>
        <dbReference type="ARBA" id="ARBA00022475"/>
    </source>
</evidence>
<feature type="transmembrane region" description="Helical" evidence="12">
    <location>
        <begin position="180"/>
        <end position="201"/>
    </location>
</feature>
<dbReference type="GO" id="GO:0008982">
    <property type="term" value="F:protein-N(PI)-phosphohistidine-sugar phosphotransferase activity"/>
    <property type="evidence" value="ECO:0007669"/>
    <property type="project" value="InterPro"/>
</dbReference>
<evidence type="ECO:0000259" key="14">
    <source>
        <dbReference type="PROSITE" id="PS51103"/>
    </source>
</evidence>
<evidence type="ECO:0000256" key="1">
    <source>
        <dbReference type="ARBA" id="ARBA00004651"/>
    </source>
</evidence>
<keyword evidence="16" id="KW-1185">Reference proteome</keyword>
<dbReference type="GO" id="GO:0015771">
    <property type="term" value="P:trehalose transport"/>
    <property type="evidence" value="ECO:0007669"/>
    <property type="project" value="TreeGrafter"/>
</dbReference>
<dbReference type="Gene3D" id="3.30.1360.60">
    <property type="entry name" value="Glucose permease domain IIB"/>
    <property type="match status" value="1"/>
</dbReference>
<evidence type="ECO:0000256" key="5">
    <source>
        <dbReference type="ARBA" id="ARBA00022679"/>
    </source>
</evidence>
<dbReference type="RefSeq" id="WP_238316714.1">
    <property type="nucleotide sequence ID" value="NZ_BQKV01000036.1"/>
</dbReference>
<dbReference type="InterPro" id="IPR013013">
    <property type="entry name" value="PTS_EIIC_1"/>
</dbReference>
<feature type="transmembrane region" description="Helical" evidence="12">
    <location>
        <begin position="360"/>
        <end position="380"/>
    </location>
</feature>
<dbReference type="AlphaFoldDB" id="A0AA37MY34"/>
<comment type="subcellular location">
    <subcellularLocation>
        <location evidence="1">Cell membrane</location>
        <topology evidence="1">Multi-pass membrane protein</topology>
    </subcellularLocation>
</comment>
<dbReference type="GO" id="GO:0090589">
    <property type="term" value="F:protein-phosphocysteine-trehalose phosphotransferase system transporter activity"/>
    <property type="evidence" value="ECO:0007669"/>
    <property type="project" value="TreeGrafter"/>
</dbReference>
<feature type="transmembrane region" description="Helical" evidence="12">
    <location>
        <begin position="387"/>
        <end position="406"/>
    </location>
</feature>
<keyword evidence="9 12" id="KW-1133">Transmembrane helix</keyword>
<dbReference type="PANTHER" id="PTHR30175">
    <property type="entry name" value="PHOSPHOTRANSFERASE SYSTEM TRANSPORT PROTEIN"/>
    <property type="match status" value="1"/>
</dbReference>
<dbReference type="InterPro" id="IPR003352">
    <property type="entry name" value="PTS_EIIC"/>
</dbReference>
<evidence type="ECO:0000256" key="2">
    <source>
        <dbReference type="ARBA" id="ARBA00022448"/>
    </source>
</evidence>
<feature type="domain" description="PTS EIIB type-1" evidence="13">
    <location>
        <begin position="7"/>
        <end position="89"/>
    </location>
</feature>
<comment type="caution">
    <text evidence="15">The sequence shown here is derived from an EMBL/GenBank/DDBJ whole genome shotgun (WGS) entry which is preliminary data.</text>
</comment>
<name>A0AA37MY34_9FIRM</name>
<evidence type="ECO:0000256" key="10">
    <source>
        <dbReference type="ARBA" id="ARBA00023136"/>
    </source>
</evidence>
<dbReference type="EMBL" id="BQKV01000036">
    <property type="protein sequence ID" value="GJN64516.1"/>
    <property type="molecule type" value="Genomic_DNA"/>
</dbReference>
<dbReference type="PROSITE" id="PS51103">
    <property type="entry name" value="PTS_EIIC_TYPE_1"/>
    <property type="match status" value="1"/>
</dbReference>
<dbReference type="Pfam" id="PF00367">
    <property type="entry name" value="PTS_EIIB"/>
    <property type="match status" value="1"/>
</dbReference>
<keyword evidence="6" id="KW-0598">Phosphotransferase system</keyword>
<dbReference type="Proteomes" id="UP001055185">
    <property type="component" value="Unassembled WGS sequence"/>
</dbReference>
<feature type="transmembrane region" description="Helical" evidence="12">
    <location>
        <begin position="244"/>
        <end position="267"/>
    </location>
</feature>
<evidence type="ECO:0000313" key="15">
    <source>
        <dbReference type="EMBL" id="GJN64516.1"/>
    </source>
</evidence>
<feature type="active site" description="Phosphocysteine intermediate; for EIIB activity" evidence="11">
    <location>
        <position position="29"/>
    </location>
</feature>
<evidence type="ECO:0000256" key="6">
    <source>
        <dbReference type="ARBA" id="ARBA00022683"/>
    </source>
</evidence>
<keyword evidence="3" id="KW-1003">Cell membrane</keyword>
<feature type="transmembrane region" description="Helical" evidence="12">
    <location>
        <begin position="213"/>
        <end position="232"/>
    </location>
</feature>
<evidence type="ECO:0000259" key="13">
    <source>
        <dbReference type="PROSITE" id="PS51098"/>
    </source>
</evidence>
<dbReference type="GO" id="GO:0005886">
    <property type="term" value="C:plasma membrane"/>
    <property type="evidence" value="ECO:0007669"/>
    <property type="project" value="UniProtKB-SubCell"/>
</dbReference>
<keyword evidence="4" id="KW-0762">Sugar transport</keyword>
<organism evidence="15 16">
    <name type="scientific">Faecalibacterium gallinarum</name>
    <dbReference type="NCBI Taxonomy" id="2903556"/>
    <lineage>
        <taxon>Bacteria</taxon>
        <taxon>Bacillati</taxon>
        <taxon>Bacillota</taxon>
        <taxon>Clostridia</taxon>
        <taxon>Eubacteriales</taxon>
        <taxon>Oscillospiraceae</taxon>
        <taxon>Faecalibacterium</taxon>
    </lineage>
</organism>
<dbReference type="InterPro" id="IPR050558">
    <property type="entry name" value="PTS_Sugar-Specific_Components"/>
</dbReference>
<keyword evidence="2" id="KW-0813">Transport</keyword>
<dbReference type="FunFam" id="3.30.1360.60:FF:000001">
    <property type="entry name" value="PTS system glucose-specific IIBC component PtsG"/>
    <property type="match status" value="1"/>
</dbReference>
<evidence type="ECO:0000256" key="4">
    <source>
        <dbReference type="ARBA" id="ARBA00022597"/>
    </source>
</evidence>
<proteinExistence type="predicted"/>
<dbReference type="Pfam" id="PF02378">
    <property type="entry name" value="PTS_EIIC"/>
    <property type="match status" value="1"/>
</dbReference>
<keyword evidence="7 12" id="KW-0812">Transmembrane</keyword>
<keyword evidence="5" id="KW-0808">Transferase</keyword>
<keyword evidence="8" id="KW-0418">Kinase</keyword>
<evidence type="ECO:0000256" key="12">
    <source>
        <dbReference type="SAM" id="Phobius"/>
    </source>
</evidence>
<dbReference type="InterPro" id="IPR036878">
    <property type="entry name" value="Glu_permease_IIB"/>
</dbReference>
<dbReference type="PANTHER" id="PTHR30175:SF1">
    <property type="entry name" value="PTS SYSTEM ARBUTIN-, CELLOBIOSE-, AND SALICIN-SPECIFIC EIIBC COMPONENT-RELATED"/>
    <property type="match status" value="1"/>
</dbReference>